<feature type="compositionally biased region" description="Low complexity" evidence="1">
    <location>
        <begin position="1063"/>
        <end position="1075"/>
    </location>
</feature>
<organism evidence="2 3">
    <name type="scientific">Gymnopilus dilepis</name>
    <dbReference type="NCBI Taxonomy" id="231916"/>
    <lineage>
        <taxon>Eukaryota</taxon>
        <taxon>Fungi</taxon>
        <taxon>Dikarya</taxon>
        <taxon>Basidiomycota</taxon>
        <taxon>Agaricomycotina</taxon>
        <taxon>Agaricomycetes</taxon>
        <taxon>Agaricomycetidae</taxon>
        <taxon>Agaricales</taxon>
        <taxon>Agaricineae</taxon>
        <taxon>Hymenogastraceae</taxon>
        <taxon>Gymnopilus</taxon>
    </lineage>
</organism>
<protein>
    <submittedName>
        <fullName evidence="2">Uncharacterized protein</fullName>
    </submittedName>
</protein>
<feature type="compositionally biased region" description="Polar residues" evidence="1">
    <location>
        <begin position="600"/>
        <end position="625"/>
    </location>
</feature>
<dbReference type="EMBL" id="NHYE01005455">
    <property type="protein sequence ID" value="PPQ72479.1"/>
    <property type="molecule type" value="Genomic_DNA"/>
</dbReference>
<feature type="compositionally biased region" description="Polar residues" evidence="1">
    <location>
        <begin position="1197"/>
        <end position="1208"/>
    </location>
</feature>
<feature type="compositionally biased region" description="Basic residues" evidence="1">
    <location>
        <begin position="1128"/>
        <end position="1139"/>
    </location>
</feature>
<dbReference type="InParanoid" id="A0A409W1S8"/>
<comment type="caution">
    <text evidence="2">The sequence shown here is derived from an EMBL/GenBank/DDBJ whole genome shotgun (WGS) entry which is preliminary data.</text>
</comment>
<dbReference type="Proteomes" id="UP000284706">
    <property type="component" value="Unassembled WGS sequence"/>
</dbReference>
<feature type="region of interest" description="Disordered" evidence="1">
    <location>
        <begin position="1267"/>
        <end position="1287"/>
    </location>
</feature>
<feature type="region of interest" description="Disordered" evidence="1">
    <location>
        <begin position="501"/>
        <end position="697"/>
    </location>
</feature>
<evidence type="ECO:0000313" key="3">
    <source>
        <dbReference type="Proteomes" id="UP000284706"/>
    </source>
</evidence>
<feature type="compositionally biased region" description="Low complexity" evidence="1">
    <location>
        <begin position="557"/>
        <end position="568"/>
    </location>
</feature>
<feature type="non-terminal residue" evidence="2">
    <location>
        <position position="1"/>
    </location>
</feature>
<feature type="compositionally biased region" description="Low complexity" evidence="1">
    <location>
        <begin position="502"/>
        <end position="523"/>
    </location>
</feature>
<feature type="region of interest" description="Disordered" evidence="1">
    <location>
        <begin position="346"/>
        <end position="386"/>
    </location>
</feature>
<dbReference type="GO" id="GO:0003677">
    <property type="term" value="F:DNA binding"/>
    <property type="evidence" value="ECO:0007669"/>
    <property type="project" value="InterPro"/>
</dbReference>
<feature type="region of interest" description="Disordered" evidence="1">
    <location>
        <begin position="1196"/>
        <end position="1222"/>
    </location>
</feature>
<evidence type="ECO:0000313" key="2">
    <source>
        <dbReference type="EMBL" id="PPQ72479.1"/>
    </source>
</evidence>
<keyword evidence="3" id="KW-1185">Reference proteome</keyword>
<feature type="region of interest" description="Disordered" evidence="1">
    <location>
        <begin position="1020"/>
        <end position="1159"/>
    </location>
</feature>
<accession>A0A409W1S8</accession>
<feature type="compositionally biased region" description="Low complexity" evidence="1">
    <location>
        <begin position="1267"/>
        <end position="1285"/>
    </location>
</feature>
<feature type="compositionally biased region" description="Low complexity" evidence="1">
    <location>
        <begin position="1092"/>
        <end position="1104"/>
    </location>
</feature>
<dbReference type="SMART" id="SM00384">
    <property type="entry name" value="AT_hook"/>
    <property type="match status" value="2"/>
</dbReference>
<dbReference type="InterPro" id="IPR017956">
    <property type="entry name" value="AT_hook_DNA-bd_motif"/>
</dbReference>
<feature type="compositionally biased region" description="Polar residues" evidence="1">
    <location>
        <begin position="576"/>
        <end position="588"/>
    </location>
</feature>
<sequence length="1332" mass="141521">IQRQRQSNSAGELAPNLGLLASVTSEGFTQISGECKSRFEQRNDCSLWSALFRSGPLLNVILNRLQKASYTRTIKISPHLSSPPRPFLSSLTMSFLGLGNTLGINGANFGAGRAGPQVHDGPQLPSSYYHPGLNIAHASFSSSSVPRFSLPLHPGHASFSQQIGDLSSGKGAKYTLPGGSMVAGHDFFSQGPTFVGSPQALSQLPTTPFPPTSSWNLPSGNVVNTPTLGAPPHHVRSSAGLSATSLVLPPASTRFQHLQNSPVTWVMLEDQRSDLGLAGIEAFGHPSSIGISSHLADPATIVFHDSSASQGLQPGLYPCTTANSDVLNYANTSLITGIPDNDFDASFQNDSSANPSSSNTLAADGSNTQSTGDYSTEGVPLGNPHIALDPAMNPNVPFAQFALPDMIDIVADRGEAKQTTTKYFDHGSDSGLLTSSRDVSVELQQCHDKHHDQSIDANDAFSVLVNQQETKPRNEQAQETQDYSRVPVRSSYSELAHALIQTPTTSPTSPSSSTSSSPSHTAFPAPPPSVVPFKTLPSTSEPATIRQNDQPDETPESGSASSHQQSQQKDGVPQSPVYSATHPPSQTAAKKRKFDEMEGSMSSFPVTSALQAASDPQSLEASMVQSRDVDPKLKRGRGRPRKVDPPPQRKGFRPIVPREPIPPRMMTAQSPPIPSSSSGPSFRRAERKDHKPAHGLKCPISAAESRQGLQEMTDLDYQARGSSPLRGPPQHARVSEPFTGLSASSSILPLTSITPKHLHNPPITRVMLEDKPSVMAEEIRGNSAAQEDFWSLSSTHANLGLGGTRAVGHQSSFAGRGISSHPADPATTVFQEMTVSQPNWLLGTTADSNVLNDEYMAFMTGISDNGFDLIAGNDNSMDMLSSKTLHGYESNMQSASNVSAAVLPPGNAFVALDSAASLFHVPYPQFALPDVTTFDSHQGEANKTTNLSFDQWNDTGLVTRSRDISVERPQDHVQNSSQSGLVGQQQFQLSNLGEPQNQNFAGTHVSGSYSEPAHALTPVVTPASSVTSSTLPTPSSPSHVPSTTPSSGLVPAIQHLQQGDNGPKSADSPAAPSPAHTDGKKRKRDGLNNPLSSSPTTTSPATSSFQDETDAQPSGTSLGLSDESEPKPKRKRGRPRKFKPQPSPWKGFRPIAARPSPSSSIMIAQSTALSPIPSDPILPAPAPALAIPAIPSRASGLPTSQVKNQSRVTSPSTPSNPPLSVDTARPAAWRHRYISPAHPQVLPMLWPPPFTGPTHLLVAPTPYAGMASTAGSGSSPVAPPSGEVSDGAVALHHPWDWREWRPDTELRLSTGETAQDLYDKLRREKLAETEAQ</sequence>
<feature type="compositionally biased region" description="Low complexity" evidence="1">
    <location>
        <begin position="1020"/>
        <end position="1047"/>
    </location>
</feature>
<feature type="compositionally biased region" description="Polar residues" evidence="1">
    <location>
        <begin position="536"/>
        <end position="548"/>
    </location>
</feature>
<name>A0A409W1S8_9AGAR</name>
<gene>
    <name evidence="2" type="ORF">CVT26_003601</name>
</gene>
<feature type="compositionally biased region" description="Low complexity" evidence="1">
    <location>
        <begin position="1149"/>
        <end position="1159"/>
    </location>
</feature>
<proteinExistence type="predicted"/>
<feature type="compositionally biased region" description="Polar residues" evidence="1">
    <location>
        <begin position="346"/>
        <end position="374"/>
    </location>
</feature>
<evidence type="ECO:0000256" key="1">
    <source>
        <dbReference type="SAM" id="MobiDB-lite"/>
    </source>
</evidence>
<feature type="region of interest" description="Disordered" evidence="1">
    <location>
        <begin position="469"/>
        <end position="488"/>
    </location>
</feature>
<reference evidence="2 3" key="1">
    <citation type="journal article" date="2018" name="Evol. Lett.">
        <title>Horizontal gene cluster transfer increased hallucinogenic mushroom diversity.</title>
        <authorList>
            <person name="Reynolds H.T."/>
            <person name="Vijayakumar V."/>
            <person name="Gluck-Thaler E."/>
            <person name="Korotkin H.B."/>
            <person name="Matheny P.B."/>
            <person name="Slot J.C."/>
        </authorList>
    </citation>
    <scope>NUCLEOTIDE SEQUENCE [LARGE SCALE GENOMIC DNA]</scope>
    <source>
        <strain evidence="2 3">SRW20</strain>
    </source>
</reference>